<dbReference type="GO" id="GO:0012505">
    <property type="term" value="C:endomembrane system"/>
    <property type="evidence" value="ECO:0007669"/>
    <property type="project" value="UniProtKB-SubCell"/>
</dbReference>
<dbReference type="VEuPathDB" id="FungiDB:PV07_03122"/>
<feature type="transmembrane region" description="Helical" evidence="12">
    <location>
        <begin position="320"/>
        <end position="339"/>
    </location>
</feature>
<keyword evidence="6 12" id="KW-1133">Transmembrane helix</keyword>
<feature type="transmembrane region" description="Helical" evidence="12">
    <location>
        <begin position="428"/>
        <end position="447"/>
    </location>
</feature>
<comment type="subcellular location">
    <subcellularLocation>
        <location evidence="1">Endomembrane system</location>
        <topology evidence="1">Multi-pass membrane protein</topology>
    </subcellularLocation>
</comment>
<feature type="transmembrane region" description="Helical" evidence="12">
    <location>
        <begin position="360"/>
        <end position="384"/>
    </location>
</feature>
<evidence type="ECO:0000259" key="14">
    <source>
        <dbReference type="PROSITE" id="PS50850"/>
    </source>
</evidence>
<keyword evidence="3" id="KW-0813">Transport</keyword>
<keyword evidence="11" id="KW-0539">Nucleus</keyword>
<evidence type="ECO:0000256" key="12">
    <source>
        <dbReference type="SAM" id="Phobius"/>
    </source>
</evidence>
<evidence type="ECO:0000313" key="15">
    <source>
        <dbReference type="EMBL" id="KIW31475.1"/>
    </source>
</evidence>
<dbReference type="Pfam" id="PF07690">
    <property type="entry name" value="MFS_1"/>
    <property type="match status" value="1"/>
</dbReference>
<dbReference type="GeneID" id="27342316"/>
<reference evidence="15 16" key="1">
    <citation type="submission" date="2015-01" db="EMBL/GenBank/DDBJ databases">
        <title>The Genome Sequence of Cladophialophora immunda CBS83496.</title>
        <authorList>
            <consortium name="The Broad Institute Genomics Platform"/>
            <person name="Cuomo C."/>
            <person name="de Hoog S."/>
            <person name="Gorbushina A."/>
            <person name="Stielow B."/>
            <person name="Teixiera M."/>
            <person name="Abouelleil A."/>
            <person name="Chapman S.B."/>
            <person name="Priest M."/>
            <person name="Young S.K."/>
            <person name="Wortman J."/>
            <person name="Nusbaum C."/>
            <person name="Birren B."/>
        </authorList>
    </citation>
    <scope>NUCLEOTIDE SEQUENCE [LARGE SCALE GENOMIC DNA]</scope>
    <source>
        <strain evidence="15 16">CBS 83496</strain>
    </source>
</reference>
<proteinExistence type="inferred from homology"/>
<keyword evidence="4 12" id="KW-0812">Transmembrane</keyword>
<evidence type="ECO:0000313" key="16">
    <source>
        <dbReference type="Proteomes" id="UP000054466"/>
    </source>
</evidence>
<dbReference type="Gene3D" id="1.20.1250.20">
    <property type="entry name" value="MFS general substrate transporter like domains"/>
    <property type="match status" value="1"/>
</dbReference>
<keyword evidence="16" id="KW-1185">Reference proteome</keyword>
<evidence type="ECO:0000256" key="9">
    <source>
        <dbReference type="ARBA" id="ARBA00023136"/>
    </source>
</evidence>
<dbReference type="GO" id="GO:0046943">
    <property type="term" value="F:carboxylic acid transmembrane transporter activity"/>
    <property type="evidence" value="ECO:0007669"/>
    <property type="project" value="UniProtKB-ARBA"/>
</dbReference>
<dbReference type="SMART" id="SM00906">
    <property type="entry name" value="Fungal_trans"/>
    <property type="match status" value="2"/>
</dbReference>
<evidence type="ECO:0000256" key="3">
    <source>
        <dbReference type="ARBA" id="ARBA00022448"/>
    </source>
</evidence>
<dbReference type="RefSeq" id="XP_016251691.1">
    <property type="nucleotide sequence ID" value="XM_016389789.1"/>
</dbReference>
<keyword evidence="10" id="KW-0804">Transcription</keyword>
<feature type="transmembrane region" description="Helical" evidence="12">
    <location>
        <begin position="495"/>
        <end position="516"/>
    </location>
</feature>
<dbReference type="GO" id="GO:0000329">
    <property type="term" value="C:fungal-type vacuole membrane"/>
    <property type="evidence" value="ECO:0007669"/>
    <property type="project" value="TreeGrafter"/>
</dbReference>
<dbReference type="SMART" id="SM00066">
    <property type="entry name" value="GAL4"/>
    <property type="match status" value="1"/>
</dbReference>
<dbReference type="PROSITE" id="PS50048">
    <property type="entry name" value="ZN2_CY6_FUNGAL_2"/>
    <property type="match status" value="1"/>
</dbReference>
<evidence type="ECO:0000256" key="1">
    <source>
        <dbReference type="ARBA" id="ARBA00004127"/>
    </source>
</evidence>
<organism evidence="15 16">
    <name type="scientific">Cladophialophora immunda</name>
    <dbReference type="NCBI Taxonomy" id="569365"/>
    <lineage>
        <taxon>Eukaryota</taxon>
        <taxon>Fungi</taxon>
        <taxon>Dikarya</taxon>
        <taxon>Ascomycota</taxon>
        <taxon>Pezizomycotina</taxon>
        <taxon>Eurotiomycetes</taxon>
        <taxon>Chaetothyriomycetidae</taxon>
        <taxon>Chaetothyriales</taxon>
        <taxon>Herpotrichiellaceae</taxon>
        <taxon>Cladophialophora</taxon>
    </lineage>
</organism>
<sequence>MASRGLYPIAAEPVEAIESITITLALVHIKADGSSYGVTSSEAHVVTETTQLLGSPVADVNQVKPNMKTPSVTMNKVLGDDGSIDVAPTFPGQLADIPADFQKKLPLLLPALAIGLLIVATYPKIGSDLKALNSTGWIATAYFLTLTSFQPLYGKLSDIFGRKECLLSSYMIFMFGSLGCGIAQSMPQLVGARAIAGIGGGGMSSVVSIIVSDFVPLRERGIWQGYLNLIFAAGTSTGSPLGGFLVNSVGWRWSFLGQIPLCILAFLVVYIVLDVPAVNSDRWAQKLRCVDFVGALTLIAAVCCLLIGLDNGSNEGWNKLHTILPVSASPVLFALFMLVESKYAAHPFAPGHIIFDRSLFACYACNFFSTAGYMAALFLLPLLYQAVYELSPVQAGMLLIPGSVSAVLGSLGSGLIIKRTGHYYKAAITCYCLCLLCPVVFVTALAWKPQYMAASMVGTIIGQILVSIGQGAGTTTTLVGLLANTPKEEMAVVTACSYLFRSLGSSFGISILSAVFQQSLKTRLLDSFGDSNQAGDLERRVRESLEYINQLEPQLAETVLNCYSLVSYLEDSVARLEQALGISQNDVSAHHSCEVDVIPEAASSPAGTVEEHVLKASGKCMMYACRQALRHETGLVYQDVLLAESELPKPTLQSDGNDDDPFYVCTSSRGLNTIPRAVAEMLLNVYVEKILPYHPIFLERDLRQIYHRVYSGRVQDDHEVFVILMIFAISTMSSRFEDLRKPMSLADSLRQEATNHFNCTTSSIPSLQSLLLTAQLAYVLPHIGKLEHLVAEAMRMAVELGLHTEHPEMQMDAESSDFRRRIFWQVYAMERSVNASTRRPFVIADEHINVALPSVYEHTVTRERHMTRKSRVQFVNAIHHRKLQSEISSKQFYRPVTSQADYQEWMTRTAGRILSLRRNALSEEELAPDWFDYGPWYNMLILHRPCPANSAPDLVSIKYCITAAAHLVSAYCHTARHGLLKFPFHGLHNCFEAGIILLYNIMSHPKVFSSTHNVEFQQTLEVLGLISDVFPIICELWPKAKHTTDLFESLQARVLRAHSTGSFERSDPDLLGMLRNIIFLEDNLARSAPVEKEQSQTSSQTDIQTFVRKPSHMQEEDELTNSWFELTPDVFNSFGSWGFQGQPHTLTAGELPNSFSQEHLRLLSPDSPASLQNPVSTPERVRGCEQLHIPDSGYVEEAMNLLPSCLDCRRRRIRCDRVFPSCGYCVKTGKQCRIIDPLLSKEIPRPYLFALKQRLDELLGKISHNAASESFNPSLVGTEAVPTANISEHESRGFLISFGKLGGDHAADTTFLGSSSPIYHLKTALEDVSTQETNHDESIEDYDELNDIETASSTQGLPTGRTAKKLVETYRNSIERLFPVLGDQTMASMLAIAQNIEHAPPTGDERILVLLILAISTRLRSKRDSRLAGISAAYLRTAMADSDAFRRLSQQPGETGLRLTLLLSLYLLLDPLAGNVWRLLGYACRLCTDLRWELSSPLRSQQIDWTLYCTVFRLECEVAIAYGRPSQLRKLDFVPAII</sequence>
<evidence type="ECO:0008006" key="17">
    <source>
        <dbReference type="Google" id="ProtNLM"/>
    </source>
</evidence>
<dbReference type="OrthoDB" id="2399539at2759"/>
<feature type="transmembrane region" description="Helical" evidence="12">
    <location>
        <begin position="165"/>
        <end position="184"/>
    </location>
</feature>
<evidence type="ECO:0000256" key="6">
    <source>
        <dbReference type="ARBA" id="ARBA00022989"/>
    </source>
</evidence>
<evidence type="ECO:0000256" key="8">
    <source>
        <dbReference type="ARBA" id="ARBA00023125"/>
    </source>
</evidence>
<dbReference type="FunFam" id="1.20.1720.10:FF:000013">
    <property type="entry name" value="Related to multidrug resistance proteins"/>
    <property type="match status" value="1"/>
</dbReference>
<evidence type="ECO:0000256" key="10">
    <source>
        <dbReference type="ARBA" id="ARBA00023163"/>
    </source>
</evidence>
<feature type="transmembrane region" description="Helical" evidence="12">
    <location>
        <begin position="396"/>
        <end position="416"/>
    </location>
</feature>
<dbReference type="CDD" id="cd12148">
    <property type="entry name" value="fungal_TF_MHR"/>
    <property type="match status" value="2"/>
</dbReference>
<dbReference type="PROSITE" id="PS00463">
    <property type="entry name" value="ZN2_CY6_FUNGAL_1"/>
    <property type="match status" value="1"/>
</dbReference>
<dbReference type="PROSITE" id="PS50850">
    <property type="entry name" value="MFS"/>
    <property type="match status" value="1"/>
</dbReference>
<feature type="domain" description="Zn(2)-C6 fungal-type" evidence="13">
    <location>
        <begin position="1204"/>
        <end position="1234"/>
    </location>
</feature>
<dbReference type="GO" id="GO:0000981">
    <property type="term" value="F:DNA-binding transcription factor activity, RNA polymerase II-specific"/>
    <property type="evidence" value="ECO:0007669"/>
    <property type="project" value="InterPro"/>
</dbReference>
<dbReference type="HOGENOM" id="CLU_246919_0_0_1"/>
<dbReference type="GO" id="GO:0008270">
    <property type="term" value="F:zinc ion binding"/>
    <property type="evidence" value="ECO:0007669"/>
    <property type="project" value="InterPro"/>
</dbReference>
<gene>
    <name evidence="15" type="ORF">PV07_03122</name>
</gene>
<dbReference type="InterPro" id="IPR011701">
    <property type="entry name" value="MFS"/>
</dbReference>
<dbReference type="GO" id="GO:0003677">
    <property type="term" value="F:DNA binding"/>
    <property type="evidence" value="ECO:0007669"/>
    <property type="project" value="UniProtKB-KW"/>
</dbReference>
<dbReference type="GO" id="GO:0015174">
    <property type="term" value="F:basic amino acid transmembrane transporter activity"/>
    <property type="evidence" value="ECO:0007669"/>
    <property type="project" value="TreeGrafter"/>
</dbReference>
<feature type="domain" description="Major facilitator superfamily (MFS) profile" evidence="14">
    <location>
        <begin position="99"/>
        <end position="579"/>
    </location>
</feature>
<feature type="transmembrane region" description="Helical" evidence="12">
    <location>
        <begin position="459"/>
        <end position="483"/>
    </location>
</feature>
<dbReference type="PANTHER" id="PTHR23501">
    <property type="entry name" value="MAJOR FACILITATOR SUPERFAMILY"/>
    <property type="match status" value="1"/>
</dbReference>
<evidence type="ECO:0000259" key="13">
    <source>
        <dbReference type="PROSITE" id="PS50048"/>
    </source>
</evidence>
<dbReference type="Gene3D" id="1.20.1720.10">
    <property type="entry name" value="Multidrug resistance protein D"/>
    <property type="match status" value="1"/>
</dbReference>
<accession>A0A0D2CN94</accession>
<feature type="transmembrane region" description="Helical" evidence="12">
    <location>
        <begin position="134"/>
        <end position="153"/>
    </location>
</feature>
<evidence type="ECO:0000256" key="5">
    <source>
        <dbReference type="ARBA" id="ARBA00022723"/>
    </source>
</evidence>
<evidence type="ECO:0000256" key="4">
    <source>
        <dbReference type="ARBA" id="ARBA00022692"/>
    </source>
</evidence>
<dbReference type="InterPro" id="IPR020846">
    <property type="entry name" value="MFS_dom"/>
</dbReference>
<dbReference type="InterPro" id="IPR036864">
    <property type="entry name" value="Zn2-C6_fun-type_DNA-bd_sf"/>
</dbReference>
<dbReference type="InterPro" id="IPR036259">
    <property type="entry name" value="MFS_trans_sf"/>
</dbReference>
<dbReference type="Proteomes" id="UP000054466">
    <property type="component" value="Unassembled WGS sequence"/>
</dbReference>
<evidence type="ECO:0000256" key="11">
    <source>
        <dbReference type="ARBA" id="ARBA00023242"/>
    </source>
</evidence>
<keyword evidence="5" id="KW-0479">Metal-binding</keyword>
<evidence type="ECO:0000256" key="7">
    <source>
        <dbReference type="ARBA" id="ARBA00023015"/>
    </source>
</evidence>
<feature type="transmembrane region" description="Helical" evidence="12">
    <location>
        <begin position="258"/>
        <end position="277"/>
    </location>
</feature>
<protein>
    <recommendedName>
        <fullName evidence="17">Zn(2)-C6 fungal-type domain-containing protein</fullName>
    </recommendedName>
</protein>
<dbReference type="PANTHER" id="PTHR23501:SF84">
    <property type="entry name" value="VACUOLAR MEMBRANE AMINO ACID UPTAKE TRANSPORTER FNX2"/>
    <property type="match status" value="1"/>
</dbReference>
<dbReference type="Pfam" id="PF00172">
    <property type="entry name" value="Zn_clus"/>
    <property type="match status" value="1"/>
</dbReference>
<keyword evidence="9 12" id="KW-0472">Membrane</keyword>
<dbReference type="GO" id="GO:0006351">
    <property type="term" value="P:DNA-templated transcription"/>
    <property type="evidence" value="ECO:0007669"/>
    <property type="project" value="InterPro"/>
</dbReference>
<dbReference type="Gene3D" id="4.10.240.10">
    <property type="entry name" value="Zn(2)-C6 fungal-type DNA-binding domain"/>
    <property type="match status" value="1"/>
</dbReference>
<dbReference type="InterPro" id="IPR001138">
    <property type="entry name" value="Zn2Cys6_DnaBD"/>
</dbReference>
<keyword evidence="8" id="KW-0238">DNA-binding</keyword>
<feature type="transmembrane region" description="Helical" evidence="12">
    <location>
        <begin position="289"/>
        <end position="308"/>
    </location>
</feature>
<dbReference type="InterPro" id="IPR007219">
    <property type="entry name" value="XnlR_reg_dom"/>
</dbReference>
<feature type="transmembrane region" description="Helical" evidence="12">
    <location>
        <begin position="190"/>
        <end position="214"/>
    </location>
</feature>
<dbReference type="CDD" id="cd17502">
    <property type="entry name" value="MFS_Azr1_MDR_like"/>
    <property type="match status" value="1"/>
</dbReference>
<dbReference type="EMBL" id="KN847041">
    <property type="protein sequence ID" value="KIW31475.1"/>
    <property type="molecule type" value="Genomic_DNA"/>
</dbReference>
<name>A0A0D2CN94_9EURO</name>
<dbReference type="Pfam" id="PF04082">
    <property type="entry name" value="Fungal_trans"/>
    <property type="match status" value="1"/>
</dbReference>
<feature type="transmembrane region" description="Helical" evidence="12">
    <location>
        <begin position="226"/>
        <end position="246"/>
    </location>
</feature>
<keyword evidence="7" id="KW-0805">Transcription regulation</keyword>
<feature type="transmembrane region" description="Helical" evidence="12">
    <location>
        <begin position="105"/>
        <end position="122"/>
    </location>
</feature>
<dbReference type="SUPFAM" id="SSF103473">
    <property type="entry name" value="MFS general substrate transporter"/>
    <property type="match status" value="1"/>
</dbReference>
<evidence type="ECO:0000256" key="2">
    <source>
        <dbReference type="ARBA" id="ARBA00008335"/>
    </source>
</evidence>
<comment type="similarity">
    <text evidence="2">Belongs to the major facilitator superfamily.</text>
</comment>
<dbReference type="SUPFAM" id="SSF57701">
    <property type="entry name" value="Zn2/Cys6 DNA-binding domain"/>
    <property type="match status" value="1"/>
</dbReference>